<sequence length="128" mass="15037">MHDIEKRWEEHMRCEFELRDVKATMATMADHPFVNHIPTMTGGYGYEEVYQFYKNHFIPSIPADANVRSISRIVGKDKLVDELVLSFTHDREIDFMLPGIPPTHKHVELAHIVIVYFKEQKVLGEHIY</sequence>
<dbReference type="PANTHER" id="PTHR38436">
    <property type="entry name" value="POLYKETIDE CYCLASE SNOAL-LIKE DOMAIN"/>
    <property type="match status" value="1"/>
</dbReference>
<organism evidence="1 2">
    <name type="scientific">Aquicella lusitana</name>
    <dbReference type="NCBI Taxonomy" id="254246"/>
    <lineage>
        <taxon>Bacteria</taxon>
        <taxon>Pseudomonadati</taxon>
        <taxon>Pseudomonadota</taxon>
        <taxon>Gammaproteobacteria</taxon>
        <taxon>Legionellales</taxon>
        <taxon>Coxiellaceae</taxon>
        <taxon>Aquicella</taxon>
    </lineage>
</organism>
<dbReference type="AlphaFoldDB" id="A0A370GMN9"/>
<proteinExistence type="predicted"/>
<gene>
    <name evidence="1" type="ORF">C8D86_10928</name>
</gene>
<protein>
    <submittedName>
        <fullName evidence="1">Carboxymethylenebutenolidase</fullName>
    </submittedName>
</protein>
<dbReference type="SUPFAM" id="SSF54427">
    <property type="entry name" value="NTF2-like"/>
    <property type="match status" value="1"/>
</dbReference>
<dbReference type="InterPro" id="IPR032710">
    <property type="entry name" value="NTF2-like_dom_sf"/>
</dbReference>
<keyword evidence="2" id="KW-1185">Reference proteome</keyword>
<reference evidence="1 2" key="1">
    <citation type="submission" date="2018-07" db="EMBL/GenBank/DDBJ databases">
        <title>Genomic Encyclopedia of Type Strains, Phase IV (KMG-IV): sequencing the most valuable type-strain genomes for metagenomic binning, comparative biology and taxonomic classification.</title>
        <authorList>
            <person name="Goeker M."/>
        </authorList>
    </citation>
    <scope>NUCLEOTIDE SEQUENCE [LARGE SCALE GENOMIC DNA]</scope>
    <source>
        <strain evidence="1 2">DSM 16500</strain>
    </source>
</reference>
<dbReference type="Proteomes" id="UP000254720">
    <property type="component" value="Unassembled WGS sequence"/>
</dbReference>
<comment type="caution">
    <text evidence="1">The sequence shown here is derived from an EMBL/GenBank/DDBJ whole genome shotgun (WGS) entry which is preliminary data.</text>
</comment>
<dbReference type="EMBL" id="QQAX01000009">
    <property type="protein sequence ID" value="RDI44546.1"/>
    <property type="molecule type" value="Genomic_DNA"/>
</dbReference>
<dbReference type="Gene3D" id="3.10.450.50">
    <property type="match status" value="1"/>
</dbReference>
<accession>A0A370GMN9</accession>
<name>A0A370GMN9_9COXI</name>
<dbReference type="InterPro" id="IPR009959">
    <property type="entry name" value="Cyclase_SnoaL-like"/>
</dbReference>
<evidence type="ECO:0000313" key="2">
    <source>
        <dbReference type="Proteomes" id="UP000254720"/>
    </source>
</evidence>
<dbReference type="GO" id="GO:0030638">
    <property type="term" value="P:polyketide metabolic process"/>
    <property type="evidence" value="ECO:0007669"/>
    <property type="project" value="InterPro"/>
</dbReference>
<dbReference type="PANTHER" id="PTHR38436:SF3">
    <property type="entry name" value="CARBOXYMETHYLENEBUTENOLIDASE-RELATED"/>
    <property type="match status" value="1"/>
</dbReference>
<evidence type="ECO:0000313" key="1">
    <source>
        <dbReference type="EMBL" id="RDI44546.1"/>
    </source>
</evidence>